<dbReference type="EMBL" id="JAFIDA010000001">
    <property type="protein sequence ID" value="MBP1325210.1"/>
    <property type="molecule type" value="Genomic_DNA"/>
</dbReference>
<evidence type="ECO:0000313" key="2">
    <source>
        <dbReference type="Proteomes" id="UP000675163"/>
    </source>
</evidence>
<gene>
    <name evidence="1" type="ORF">JOF28_000442</name>
</gene>
<name>A0A940PL93_9MICO</name>
<dbReference type="PROSITE" id="PS51257">
    <property type="entry name" value="PROKAR_LIPOPROTEIN"/>
    <property type="match status" value="1"/>
</dbReference>
<evidence type="ECO:0000313" key="1">
    <source>
        <dbReference type="EMBL" id="MBP1325210.1"/>
    </source>
</evidence>
<proteinExistence type="predicted"/>
<dbReference type="RefSeq" id="WP_209704271.1">
    <property type="nucleotide sequence ID" value="NZ_JAFIDA010000001.1"/>
</dbReference>
<dbReference type="Proteomes" id="UP000675163">
    <property type="component" value="Unassembled WGS sequence"/>
</dbReference>
<keyword evidence="2" id="KW-1185">Reference proteome</keyword>
<organism evidence="1 2">
    <name type="scientific">Leucobacter exalbidus</name>
    <dbReference type="NCBI Taxonomy" id="662960"/>
    <lineage>
        <taxon>Bacteria</taxon>
        <taxon>Bacillati</taxon>
        <taxon>Actinomycetota</taxon>
        <taxon>Actinomycetes</taxon>
        <taxon>Micrococcales</taxon>
        <taxon>Microbacteriaceae</taxon>
        <taxon>Leucobacter</taxon>
    </lineage>
</organism>
<reference evidence="1" key="1">
    <citation type="submission" date="2021-02" db="EMBL/GenBank/DDBJ databases">
        <title>Sequencing the genomes of 1000 actinobacteria strains.</title>
        <authorList>
            <person name="Klenk H.-P."/>
        </authorList>
    </citation>
    <scope>NUCLEOTIDE SEQUENCE</scope>
    <source>
        <strain evidence="1">DSM 22850</strain>
    </source>
</reference>
<dbReference type="AlphaFoldDB" id="A0A940PL93"/>
<sequence length="67" mass="7190">MKLDIGPVASVGVSSACCSAQNSEVSYLLVNWGVPGIAVTRTENRKAETWGSSRQAIELQAQQRALR</sequence>
<accession>A0A940PL93</accession>
<protein>
    <submittedName>
        <fullName evidence="1">Uncharacterized protein</fullName>
    </submittedName>
</protein>
<comment type="caution">
    <text evidence="1">The sequence shown here is derived from an EMBL/GenBank/DDBJ whole genome shotgun (WGS) entry which is preliminary data.</text>
</comment>